<organism evidence="2 3">
    <name type="scientific">Armillaria novae-zelandiae</name>
    <dbReference type="NCBI Taxonomy" id="153914"/>
    <lineage>
        <taxon>Eukaryota</taxon>
        <taxon>Fungi</taxon>
        <taxon>Dikarya</taxon>
        <taxon>Basidiomycota</taxon>
        <taxon>Agaricomycotina</taxon>
        <taxon>Agaricomycetes</taxon>
        <taxon>Agaricomycetidae</taxon>
        <taxon>Agaricales</taxon>
        <taxon>Marasmiineae</taxon>
        <taxon>Physalacriaceae</taxon>
        <taxon>Armillaria</taxon>
    </lineage>
</organism>
<accession>A0AA39NKS9</accession>
<reference evidence="2" key="1">
    <citation type="submission" date="2023-06" db="EMBL/GenBank/DDBJ databases">
        <authorList>
            <consortium name="Lawrence Berkeley National Laboratory"/>
            <person name="Ahrendt S."/>
            <person name="Sahu N."/>
            <person name="Indic B."/>
            <person name="Wong-Bajracharya J."/>
            <person name="Merenyi Z."/>
            <person name="Ke H.-M."/>
            <person name="Monk M."/>
            <person name="Kocsube S."/>
            <person name="Drula E."/>
            <person name="Lipzen A."/>
            <person name="Balint B."/>
            <person name="Henrissat B."/>
            <person name="Andreopoulos B."/>
            <person name="Martin F.M."/>
            <person name="Harder C.B."/>
            <person name="Rigling D."/>
            <person name="Ford K.L."/>
            <person name="Foster G.D."/>
            <person name="Pangilinan J."/>
            <person name="Papanicolaou A."/>
            <person name="Barry K."/>
            <person name="LaButti K."/>
            <person name="Viragh M."/>
            <person name="Koriabine M."/>
            <person name="Yan M."/>
            <person name="Riley R."/>
            <person name="Champramary S."/>
            <person name="Plett K.L."/>
            <person name="Tsai I.J."/>
            <person name="Slot J."/>
            <person name="Sipos G."/>
            <person name="Plett J."/>
            <person name="Nagy L.G."/>
            <person name="Grigoriev I.V."/>
        </authorList>
    </citation>
    <scope>NUCLEOTIDE SEQUENCE</scope>
    <source>
        <strain evidence="2">ICMP 16352</strain>
    </source>
</reference>
<sequence>MAPFTRSKGAAPNLVSPPWGNTKKASADSAEYLPIHSKNNTDLLGDIESPLTSIVSLWPDNSVRSLGPVSIDEKGLSSLPVKEESLVASDDFDLSGNKGGCDNANEPTSAEYETTWETDLLDLKDDSIILHPDNINRWEKVGKMKGRHTSSPKPSSDIAGHSASNANRFDILSDLSDIGDDVAIEKTVKFATYKRMCLQTIEPGERPQALHVVNKGKVQDFCDTGIPGIEDVDLDPEAQQQAWKIFDFLRDEDPELQKVIYDGIVHSLNAFKGDKARGSTPTTSDASPSNTSPSKKDKQVPIIKEMYGEGDMSNKHLSNTPTFPMSTKKNTNFALMVTSMPTPKPTKKVRIVEEKDNGQMIGVDLGTIVDRSMTLSIPLSNTGDPGDMRGQSPMTSLVNMLGNPHSCENPNVQTGPAFVADQVVLNSYLGKFLKKSSSGDGIDVPADDPGDSSSDSSLSSSSDDESGKSSNDSK</sequence>
<feature type="compositionally biased region" description="Low complexity" evidence="1">
    <location>
        <begin position="451"/>
        <end position="461"/>
    </location>
</feature>
<feature type="region of interest" description="Disordered" evidence="1">
    <location>
        <begin position="1"/>
        <end position="28"/>
    </location>
</feature>
<feature type="compositionally biased region" description="Polar residues" evidence="1">
    <location>
        <begin position="279"/>
        <end position="293"/>
    </location>
</feature>
<evidence type="ECO:0000256" key="1">
    <source>
        <dbReference type="SAM" id="MobiDB-lite"/>
    </source>
</evidence>
<dbReference type="EMBL" id="JAUEPR010000077">
    <property type="protein sequence ID" value="KAK0467455.1"/>
    <property type="molecule type" value="Genomic_DNA"/>
</dbReference>
<protein>
    <submittedName>
        <fullName evidence="2">Uncharacterized protein</fullName>
    </submittedName>
</protein>
<gene>
    <name evidence="2" type="ORF">IW261DRAFT_1574188</name>
</gene>
<feature type="region of interest" description="Disordered" evidence="1">
    <location>
        <begin position="273"/>
        <end position="300"/>
    </location>
</feature>
<feature type="region of interest" description="Disordered" evidence="1">
    <location>
        <begin position="434"/>
        <end position="474"/>
    </location>
</feature>
<name>A0AA39NKS9_9AGAR</name>
<dbReference type="Proteomes" id="UP001175227">
    <property type="component" value="Unassembled WGS sequence"/>
</dbReference>
<proteinExistence type="predicted"/>
<evidence type="ECO:0000313" key="2">
    <source>
        <dbReference type="EMBL" id="KAK0467455.1"/>
    </source>
</evidence>
<evidence type="ECO:0000313" key="3">
    <source>
        <dbReference type="Proteomes" id="UP001175227"/>
    </source>
</evidence>
<comment type="caution">
    <text evidence="2">The sequence shown here is derived from an EMBL/GenBank/DDBJ whole genome shotgun (WGS) entry which is preliminary data.</text>
</comment>
<dbReference type="AlphaFoldDB" id="A0AA39NKS9"/>
<feature type="compositionally biased region" description="Basic and acidic residues" evidence="1">
    <location>
        <begin position="465"/>
        <end position="474"/>
    </location>
</feature>
<keyword evidence="3" id="KW-1185">Reference proteome</keyword>